<evidence type="ECO:0000313" key="6">
    <source>
        <dbReference type="EMBL" id="AQP44437.1"/>
    </source>
</evidence>
<dbReference type="InterPro" id="IPR008927">
    <property type="entry name" value="6-PGluconate_DH-like_C_sf"/>
</dbReference>
<dbReference type="SUPFAM" id="SSF55021">
    <property type="entry name" value="ACT-like"/>
    <property type="match status" value="1"/>
</dbReference>
<accession>A0A1Q2CEB2</accession>
<dbReference type="NCBIfam" id="NF005111">
    <property type="entry name" value="PRK06545.2-3"/>
    <property type="match status" value="1"/>
</dbReference>
<keyword evidence="2" id="KW-0560">Oxidoreductase</keyword>
<dbReference type="Pfam" id="PF02153">
    <property type="entry name" value="PDH_N"/>
    <property type="match status" value="1"/>
</dbReference>
<evidence type="ECO:0000256" key="4">
    <source>
        <dbReference type="ARBA" id="ARBA00029440"/>
    </source>
</evidence>
<dbReference type="OrthoDB" id="9802008at2"/>
<dbReference type="InterPro" id="IPR045865">
    <property type="entry name" value="ACT-like_dom_sf"/>
</dbReference>
<dbReference type="EMBL" id="CP019605">
    <property type="protein sequence ID" value="AQP44437.1"/>
    <property type="molecule type" value="Genomic_DNA"/>
</dbReference>
<dbReference type="InterPro" id="IPR046825">
    <property type="entry name" value="PDH_C"/>
</dbReference>
<evidence type="ECO:0000313" key="7">
    <source>
        <dbReference type="Proteomes" id="UP000188324"/>
    </source>
</evidence>
<dbReference type="Proteomes" id="UP000188324">
    <property type="component" value="Chromosome"/>
</dbReference>
<comment type="pathway">
    <text evidence="4">Amino-acid biosynthesis.</text>
</comment>
<dbReference type="SUPFAM" id="SSF48179">
    <property type="entry name" value="6-phosphogluconate dehydrogenase C-terminal domain-like"/>
    <property type="match status" value="1"/>
</dbReference>
<dbReference type="GO" id="GO:0008977">
    <property type="term" value="F:prephenate dehydrogenase (NAD+) activity"/>
    <property type="evidence" value="ECO:0007669"/>
    <property type="project" value="InterPro"/>
</dbReference>
<keyword evidence="3" id="KW-0057">Aromatic amino acid biosynthesis</keyword>
<dbReference type="Pfam" id="PF20463">
    <property type="entry name" value="PDH_C"/>
    <property type="match status" value="1"/>
</dbReference>
<dbReference type="InterPro" id="IPR050812">
    <property type="entry name" value="Preph/Arog_dehydrog"/>
</dbReference>
<dbReference type="PANTHER" id="PTHR21363">
    <property type="entry name" value="PREPHENATE DEHYDROGENASE"/>
    <property type="match status" value="1"/>
</dbReference>
<proteinExistence type="inferred from homology"/>
<dbReference type="InterPro" id="IPR036291">
    <property type="entry name" value="NAD(P)-bd_dom_sf"/>
</dbReference>
<evidence type="ECO:0000256" key="2">
    <source>
        <dbReference type="ARBA" id="ARBA00023002"/>
    </source>
</evidence>
<protein>
    <submittedName>
        <fullName evidence="6">Prephenate dehydrogenase</fullName>
    </submittedName>
</protein>
<dbReference type="InterPro" id="IPR003099">
    <property type="entry name" value="Prephen_DH"/>
</dbReference>
<dbReference type="GO" id="GO:0006571">
    <property type="term" value="P:tyrosine biosynthetic process"/>
    <property type="evidence" value="ECO:0007669"/>
    <property type="project" value="InterPro"/>
</dbReference>
<evidence type="ECO:0000256" key="3">
    <source>
        <dbReference type="ARBA" id="ARBA00023141"/>
    </source>
</evidence>
<keyword evidence="7" id="KW-1185">Reference proteome</keyword>
<dbReference type="InterPro" id="IPR046826">
    <property type="entry name" value="PDH_N"/>
</dbReference>
<reference evidence="6 7" key="1">
    <citation type="journal article" date="2016" name="Int. J. Syst. Evol. Microbiol.">
        <title>Tessaracoccus flavus sp. nov., isolated from the drainage system of a lindane-producing factory.</title>
        <authorList>
            <person name="Kumari R."/>
            <person name="Singh P."/>
            <person name="Schumann P."/>
            <person name="Lal R."/>
        </authorList>
    </citation>
    <scope>NUCLEOTIDE SEQUENCE [LARGE SCALE GENOMIC DNA]</scope>
    <source>
        <strain evidence="6 7">RP1T</strain>
    </source>
</reference>
<feature type="domain" description="Prephenate/arogenate dehydrogenase" evidence="5">
    <location>
        <begin position="8"/>
        <end position="287"/>
    </location>
</feature>
<dbReference type="GO" id="GO:0070403">
    <property type="term" value="F:NAD+ binding"/>
    <property type="evidence" value="ECO:0007669"/>
    <property type="project" value="InterPro"/>
</dbReference>
<dbReference type="Gene3D" id="1.10.3660.10">
    <property type="entry name" value="6-phosphogluconate dehydrogenase C-terminal like domain"/>
    <property type="match status" value="1"/>
</dbReference>
<gene>
    <name evidence="6" type="ORF">RPIT_06100</name>
</gene>
<dbReference type="STRING" id="1610493.RPIT_06100"/>
<comment type="similarity">
    <text evidence="1">Belongs to the prephenate/arogenate dehydrogenase family.</text>
</comment>
<dbReference type="GO" id="GO:0004665">
    <property type="term" value="F:prephenate dehydrogenase (NADP+) activity"/>
    <property type="evidence" value="ECO:0007669"/>
    <property type="project" value="InterPro"/>
</dbReference>
<name>A0A1Q2CEB2_9ACTN</name>
<dbReference type="AlphaFoldDB" id="A0A1Q2CEB2"/>
<dbReference type="PROSITE" id="PS51176">
    <property type="entry name" value="PDH_ADH"/>
    <property type="match status" value="1"/>
</dbReference>
<dbReference type="NCBIfam" id="NF005110">
    <property type="entry name" value="PRK06545.2-2"/>
    <property type="match status" value="1"/>
</dbReference>
<dbReference type="KEGG" id="tfl:RPIT_06100"/>
<sequence length="362" mass="38383">MNSMGGAVNVLILGAGLVGSSLGLALTRAGYAVRLWDIVSSHSLVAAGLGAGEVSNEATDNPDIVVVATPPAVIPELVAEVLQKFPGAVITDVGSVKAPILAAVAELAPEHSRYVGSHPMAGSQFTGPLTASADLFRDRTWVVTPEGGNSEADVAVVTRLATDVGARVVVMPPDEHDEAVAQVSHVPHLMSILTASHLREVPTDNLRLAGQGIRDVTRIAGSDPGLWRQILTSNAEAVRHELEEVAADLQHLIGVLDRPEELERFLAIGQHGAHSLTGKHGHDPLELVTVTVEIPDEPRALARLFTDIGEEGFNVEDFELNHDPAREIGYLSISVETDVAEQFRANIIARGWTVWAAHRGGN</sequence>
<evidence type="ECO:0000256" key="1">
    <source>
        <dbReference type="ARBA" id="ARBA00007964"/>
    </source>
</evidence>
<keyword evidence="3" id="KW-0028">Amino-acid biosynthesis</keyword>
<organism evidence="6 7">
    <name type="scientific">Tessaracoccus flavus</name>
    <dbReference type="NCBI Taxonomy" id="1610493"/>
    <lineage>
        <taxon>Bacteria</taxon>
        <taxon>Bacillati</taxon>
        <taxon>Actinomycetota</taxon>
        <taxon>Actinomycetes</taxon>
        <taxon>Propionibacteriales</taxon>
        <taxon>Propionibacteriaceae</taxon>
        <taxon>Tessaracoccus</taxon>
    </lineage>
</organism>
<dbReference type="PANTHER" id="PTHR21363:SF0">
    <property type="entry name" value="PREPHENATE DEHYDROGENASE [NADP(+)]"/>
    <property type="match status" value="1"/>
</dbReference>
<dbReference type="CDD" id="cd02116">
    <property type="entry name" value="ACT"/>
    <property type="match status" value="1"/>
</dbReference>
<dbReference type="SUPFAM" id="SSF51735">
    <property type="entry name" value="NAD(P)-binding Rossmann-fold domains"/>
    <property type="match status" value="1"/>
</dbReference>
<dbReference type="Gene3D" id="3.40.50.720">
    <property type="entry name" value="NAD(P)-binding Rossmann-like Domain"/>
    <property type="match status" value="1"/>
</dbReference>
<evidence type="ECO:0000259" key="5">
    <source>
        <dbReference type="PROSITE" id="PS51176"/>
    </source>
</evidence>